<evidence type="ECO:0000313" key="2">
    <source>
        <dbReference type="EMBL" id="PGG95181.1"/>
    </source>
</evidence>
<feature type="domain" description="Aminoglycoside phosphotransferase" evidence="1">
    <location>
        <begin position="83"/>
        <end position="281"/>
    </location>
</feature>
<keyword evidence="3" id="KW-1185">Reference proteome</keyword>
<protein>
    <recommendedName>
        <fullName evidence="1">Aminoglycoside phosphotransferase domain-containing protein</fullName>
    </recommendedName>
</protein>
<sequence length="309" mass="34130">MADDNCFGKPEVNAAAIQLISDAQPAALRAETRFPLDGYNISKVSDETLIGLFDTAPVLHSFGGTRIVRLSKTLILKGGVNTRPCEADILKLVGEKSPSLPVPRVHRVLDVKTGGDLPFGCQCLIVMDFVEGRVVQDCWDGLNEAERVDVVNQTASTLNNLHSIPVPQDPGPVGCKICLARGCWFSDIGGGPFNSKKDLEDWFNRKLTICQHFKQAPDTLPPFCFDKLVLTHQDIDPLNLILAPDGKVWLIDWGNAGIYPEGFDAARLSAKRHATPVFVDMLLERIPRHEDLTKRLKWITYALTTGMFI</sequence>
<dbReference type="InterPro" id="IPR002575">
    <property type="entry name" value="Aminoglycoside_PTrfase"/>
</dbReference>
<dbReference type="Pfam" id="PF01636">
    <property type="entry name" value="APH"/>
    <property type="match status" value="1"/>
</dbReference>
<dbReference type="OrthoDB" id="3250044at2759"/>
<dbReference type="EMBL" id="PDNC01000263">
    <property type="protein sequence ID" value="PGG95181.1"/>
    <property type="molecule type" value="Genomic_DNA"/>
</dbReference>
<dbReference type="SUPFAM" id="SSF56112">
    <property type="entry name" value="Protein kinase-like (PK-like)"/>
    <property type="match status" value="1"/>
</dbReference>
<gene>
    <name evidence="2" type="ORF">GX51_08312</name>
</gene>
<dbReference type="AlphaFoldDB" id="A0A2B7WFB1"/>
<dbReference type="PANTHER" id="PTHR21310:SF39">
    <property type="entry name" value="AMINOGLYCOSIDE PHOSPHOTRANSFERASE DOMAIN-CONTAINING PROTEIN"/>
    <property type="match status" value="1"/>
</dbReference>
<comment type="caution">
    <text evidence="2">The sequence shown here is derived from an EMBL/GenBank/DDBJ whole genome shotgun (WGS) entry which is preliminary data.</text>
</comment>
<organism evidence="2 3">
    <name type="scientific">Blastomyces parvus</name>
    <dbReference type="NCBI Taxonomy" id="2060905"/>
    <lineage>
        <taxon>Eukaryota</taxon>
        <taxon>Fungi</taxon>
        <taxon>Dikarya</taxon>
        <taxon>Ascomycota</taxon>
        <taxon>Pezizomycotina</taxon>
        <taxon>Eurotiomycetes</taxon>
        <taxon>Eurotiomycetidae</taxon>
        <taxon>Onygenales</taxon>
        <taxon>Ajellomycetaceae</taxon>
        <taxon>Blastomyces</taxon>
    </lineage>
</organism>
<dbReference type="PANTHER" id="PTHR21310">
    <property type="entry name" value="AMINOGLYCOSIDE PHOSPHOTRANSFERASE-RELATED-RELATED"/>
    <property type="match status" value="1"/>
</dbReference>
<evidence type="ECO:0000259" key="1">
    <source>
        <dbReference type="Pfam" id="PF01636"/>
    </source>
</evidence>
<name>A0A2B7WFB1_9EURO</name>
<dbReference type="STRING" id="2060905.A0A2B7WFB1"/>
<dbReference type="InterPro" id="IPR051678">
    <property type="entry name" value="AGP_Transferase"/>
</dbReference>
<evidence type="ECO:0000313" key="3">
    <source>
        <dbReference type="Proteomes" id="UP000224080"/>
    </source>
</evidence>
<dbReference type="InterPro" id="IPR011009">
    <property type="entry name" value="Kinase-like_dom_sf"/>
</dbReference>
<dbReference type="Proteomes" id="UP000224080">
    <property type="component" value="Unassembled WGS sequence"/>
</dbReference>
<reference evidence="2 3" key="1">
    <citation type="submission" date="2017-10" db="EMBL/GenBank/DDBJ databases">
        <title>Comparative genomics in systemic dimorphic fungi from Ajellomycetaceae.</title>
        <authorList>
            <person name="Munoz J.F."/>
            <person name="Mcewen J.G."/>
            <person name="Clay O.K."/>
            <person name="Cuomo C.A."/>
        </authorList>
    </citation>
    <scope>NUCLEOTIDE SEQUENCE [LARGE SCALE GENOMIC DNA]</scope>
    <source>
        <strain evidence="2 3">UAMH130</strain>
    </source>
</reference>
<accession>A0A2B7WFB1</accession>
<dbReference type="Gene3D" id="3.90.1200.10">
    <property type="match status" value="1"/>
</dbReference>
<proteinExistence type="predicted"/>